<evidence type="ECO:0000313" key="3">
    <source>
        <dbReference type="EMBL" id="WOO42923.1"/>
    </source>
</evidence>
<dbReference type="SUPFAM" id="SSF53756">
    <property type="entry name" value="UDP-Glycosyltransferase/glycogen phosphorylase"/>
    <property type="match status" value="1"/>
</dbReference>
<evidence type="ECO:0000313" key="4">
    <source>
        <dbReference type="Proteomes" id="UP001304300"/>
    </source>
</evidence>
<gene>
    <name evidence="3" type="ORF">RZN69_07445</name>
</gene>
<dbReference type="RefSeq" id="WP_317835457.1">
    <property type="nucleotide sequence ID" value="NZ_CP136920.1"/>
</dbReference>
<dbReference type="Proteomes" id="UP001304300">
    <property type="component" value="Chromosome"/>
</dbReference>
<dbReference type="CDD" id="cd03809">
    <property type="entry name" value="GT4_MtfB-like"/>
    <property type="match status" value="1"/>
</dbReference>
<keyword evidence="1" id="KW-0808">Transferase</keyword>
<reference evidence="3 4" key="1">
    <citation type="submission" date="2023-10" db="EMBL/GenBank/DDBJ databases">
        <title>Rubellicoccus peritrichatus gen. nov., sp. nov., isolated from an algae of coral reef tank.</title>
        <authorList>
            <person name="Luo J."/>
        </authorList>
    </citation>
    <scope>NUCLEOTIDE SEQUENCE [LARGE SCALE GENOMIC DNA]</scope>
    <source>
        <strain evidence="3 4">CR14</strain>
    </source>
</reference>
<dbReference type="Pfam" id="PF00534">
    <property type="entry name" value="Glycos_transf_1"/>
    <property type="match status" value="1"/>
</dbReference>
<accession>A0AAQ3QST7</accession>
<dbReference type="AlphaFoldDB" id="A0AAQ3QST7"/>
<feature type="domain" description="Glycosyl transferase family 1" evidence="2">
    <location>
        <begin position="193"/>
        <end position="352"/>
    </location>
</feature>
<evidence type="ECO:0000259" key="2">
    <source>
        <dbReference type="Pfam" id="PF00534"/>
    </source>
</evidence>
<dbReference type="PANTHER" id="PTHR46401:SF2">
    <property type="entry name" value="GLYCOSYLTRANSFERASE WBBK-RELATED"/>
    <property type="match status" value="1"/>
</dbReference>
<protein>
    <submittedName>
        <fullName evidence="3">Glycosyltransferase family 1 protein</fullName>
    </submittedName>
</protein>
<organism evidence="3 4">
    <name type="scientific">Rubellicoccus peritrichatus</name>
    <dbReference type="NCBI Taxonomy" id="3080537"/>
    <lineage>
        <taxon>Bacteria</taxon>
        <taxon>Pseudomonadati</taxon>
        <taxon>Verrucomicrobiota</taxon>
        <taxon>Opitutia</taxon>
        <taxon>Puniceicoccales</taxon>
        <taxon>Cerasicoccaceae</taxon>
        <taxon>Rubellicoccus</taxon>
    </lineage>
</organism>
<name>A0AAQ3QST7_9BACT</name>
<evidence type="ECO:0000256" key="1">
    <source>
        <dbReference type="ARBA" id="ARBA00022679"/>
    </source>
</evidence>
<dbReference type="InterPro" id="IPR001296">
    <property type="entry name" value="Glyco_trans_1"/>
</dbReference>
<dbReference type="GO" id="GO:0009103">
    <property type="term" value="P:lipopolysaccharide biosynthetic process"/>
    <property type="evidence" value="ECO:0007669"/>
    <property type="project" value="TreeGrafter"/>
</dbReference>
<dbReference type="Gene3D" id="3.40.50.2000">
    <property type="entry name" value="Glycogen Phosphorylase B"/>
    <property type="match status" value="2"/>
</dbReference>
<keyword evidence="4" id="KW-1185">Reference proteome</keyword>
<proteinExistence type="predicted"/>
<dbReference type="GO" id="GO:0016757">
    <property type="term" value="F:glycosyltransferase activity"/>
    <property type="evidence" value="ECO:0007669"/>
    <property type="project" value="InterPro"/>
</dbReference>
<dbReference type="PANTHER" id="PTHR46401">
    <property type="entry name" value="GLYCOSYLTRANSFERASE WBBK-RELATED"/>
    <property type="match status" value="1"/>
</dbReference>
<dbReference type="EMBL" id="CP136920">
    <property type="protein sequence ID" value="WOO42923.1"/>
    <property type="molecule type" value="Genomic_DNA"/>
</dbReference>
<dbReference type="KEGG" id="puo:RZN69_07445"/>
<sequence length="377" mass="43245">MHLIVDASNIRKGGGVTHLQEVLNAVDFKDFGFSKITVWAPMSTLDRINSRHSLVFKSHPYIEQGGGRAYWFRKKFDRYLSNDASLLWAPGGTYIGSFQPYVTMVRNFLPFEEKERDRFKYSKTWLRYLYLRHTQTYSFKHAKGLIQISQKTSEVINSCMDLHGVRQVVIHHGLNERFLAYPRAQRDYSEFSDAEPVRLLYVSPINHYKHQDKLIAAVAKLREKKIPIVVDLVGPAFPAAKKVFNSIADRLDPDREWIHWHGEIPYSEVQAYYQKADIYACMSTCETFGMILLEAMASGLPILCSNRSALPEINGGTSPEVDPEDINAVATELERLILDRELRVSCALAAYERAKTFTWQRCADNTFEFLAECAGRD</sequence>